<organism evidence="17 18">
    <name type="scientific">Crassostrea virginica</name>
    <name type="common">Eastern oyster</name>
    <dbReference type="NCBI Taxonomy" id="6565"/>
    <lineage>
        <taxon>Eukaryota</taxon>
        <taxon>Metazoa</taxon>
        <taxon>Spiralia</taxon>
        <taxon>Lophotrochozoa</taxon>
        <taxon>Mollusca</taxon>
        <taxon>Bivalvia</taxon>
        <taxon>Autobranchia</taxon>
        <taxon>Pteriomorphia</taxon>
        <taxon>Ostreida</taxon>
        <taxon>Ostreoidea</taxon>
        <taxon>Ostreidae</taxon>
        <taxon>Crassostrea</taxon>
    </lineage>
</organism>
<evidence type="ECO:0000256" key="6">
    <source>
        <dbReference type="ARBA" id="ARBA00022475"/>
    </source>
</evidence>
<proteinExistence type="inferred from homology"/>
<dbReference type="GO" id="GO:0051295">
    <property type="term" value="P:establishment of meiotic spindle localization"/>
    <property type="evidence" value="ECO:0007669"/>
    <property type="project" value="TreeGrafter"/>
</dbReference>
<keyword evidence="11" id="KW-0009">Actin-binding</keyword>
<dbReference type="SMART" id="SM00750">
    <property type="entry name" value="KIND"/>
    <property type="match status" value="1"/>
</dbReference>
<evidence type="ECO:0000313" key="17">
    <source>
        <dbReference type="Proteomes" id="UP000694844"/>
    </source>
</evidence>
<dbReference type="RefSeq" id="XP_022340257.1">
    <property type="nucleotide sequence ID" value="XM_022484549.1"/>
</dbReference>
<feature type="region of interest" description="Disordered" evidence="14">
    <location>
        <begin position="1171"/>
        <end position="1214"/>
    </location>
</feature>
<dbReference type="GO" id="GO:0005938">
    <property type="term" value="C:cell cortex"/>
    <property type="evidence" value="ECO:0007669"/>
    <property type="project" value="TreeGrafter"/>
</dbReference>
<dbReference type="GO" id="GO:0048193">
    <property type="term" value="P:Golgi vesicle transport"/>
    <property type="evidence" value="ECO:0007669"/>
    <property type="project" value="TreeGrafter"/>
</dbReference>
<feature type="compositionally biased region" description="Basic and acidic residues" evidence="14">
    <location>
        <begin position="860"/>
        <end position="884"/>
    </location>
</feature>
<dbReference type="Gene3D" id="1.10.510.10">
    <property type="entry name" value="Transferase(Phosphotransferase) domain 1"/>
    <property type="match status" value="1"/>
</dbReference>
<keyword evidence="12" id="KW-0206">Cytoskeleton</keyword>
<dbReference type="InterPro" id="IPR011019">
    <property type="entry name" value="KIND_dom"/>
</dbReference>
<feature type="compositionally biased region" description="Polar residues" evidence="14">
    <location>
        <begin position="849"/>
        <end position="859"/>
    </location>
</feature>
<dbReference type="InterPro" id="IPR011011">
    <property type="entry name" value="Znf_FYVE_PHD"/>
</dbReference>
<evidence type="ECO:0000259" key="16">
    <source>
        <dbReference type="PROSITE" id="PS51377"/>
    </source>
</evidence>
<reference evidence="18" key="1">
    <citation type="submission" date="2025-08" db="UniProtKB">
        <authorList>
            <consortium name="RefSeq"/>
        </authorList>
    </citation>
    <scope>IDENTIFICATION</scope>
    <source>
        <tissue evidence="18">Whole sample</tissue>
    </source>
</reference>
<dbReference type="SUPFAM" id="SSF57903">
    <property type="entry name" value="FYVE/PHD zinc finger"/>
    <property type="match status" value="1"/>
</dbReference>
<protein>
    <submittedName>
        <fullName evidence="18">Uncharacterized protein LOC111134950 isoform X1</fullName>
    </submittedName>
</protein>
<dbReference type="GO" id="GO:0003779">
    <property type="term" value="F:actin binding"/>
    <property type="evidence" value="ECO:0007669"/>
    <property type="project" value="UniProtKB-KW"/>
</dbReference>
<feature type="compositionally biased region" description="Polar residues" evidence="14">
    <location>
        <begin position="556"/>
        <end position="569"/>
    </location>
</feature>
<feature type="compositionally biased region" description="Basic and acidic residues" evidence="14">
    <location>
        <begin position="781"/>
        <end position="798"/>
    </location>
</feature>
<dbReference type="Proteomes" id="UP000694844">
    <property type="component" value="Chromosome 5"/>
</dbReference>
<feature type="compositionally biased region" description="Basic and acidic residues" evidence="14">
    <location>
        <begin position="624"/>
        <end position="642"/>
    </location>
</feature>
<evidence type="ECO:0000256" key="12">
    <source>
        <dbReference type="ARBA" id="ARBA00023212"/>
    </source>
</evidence>
<dbReference type="GeneID" id="111134950"/>
<dbReference type="GO" id="GO:0005886">
    <property type="term" value="C:plasma membrane"/>
    <property type="evidence" value="ECO:0007669"/>
    <property type="project" value="UniProtKB-SubCell"/>
</dbReference>
<feature type="compositionally biased region" description="Polar residues" evidence="14">
    <location>
        <begin position="451"/>
        <end position="471"/>
    </location>
</feature>
<feature type="compositionally biased region" description="Basic and acidic residues" evidence="14">
    <location>
        <begin position="717"/>
        <end position="745"/>
    </location>
</feature>
<feature type="region of interest" description="Disordered" evidence="14">
    <location>
        <begin position="976"/>
        <end position="1005"/>
    </location>
</feature>
<keyword evidence="9" id="KW-0653">Protein transport</keyword>
<feature type="region of interest" description="Disordered" evidence="14">
    <location>
        <begin position="556"/>
        <end position="938"/>
    </location>
</feature>
<dbReference type="GO" id="GO:0030041">
    <property type="term" value="P:actin filament polymerization"/>
    <property type="evidence" value="ECO:0007669"/>
    <property type="project" value="TreeGrafter"/>
</dbReference>
<feature type="compositionally biased region" description="Basic and acidic residues" evidence="14">
    <location>
        <begin position="990"/>
        <end position="999"/>
    </location>
</feature>
<evidence type="ECO:0000256" key="11">
    <source>
        <dbReference type="ARBA" id="ARBA00023203"/>
    </source>
</evidence>
<evidence type="ECO:0000256" key="3">
    <source>
        <dbReference type="ARBA" id="ARBA00004413"/>
    </source>
</evidence>
<dbReference type="GO" id="GO:0015031">
    <property type="term" value="P:protein transport"/>
    <property type="evidence" value="ECO:0007669"/>
    <property type="project" value="UniProtKB-KW"/>
</dbReference>
<dbReference type="GO" id="GO:0008017">
    <property type="term" value="F:microtubule binding"/>
    <property type="evidence" value="ECO:0007669"/>
    <property type="project" value="TreeGrafter"/>
</dbReference>
<feature type="compositionally biased region" description="Basic and acidic residues" evidence="14">
    <location>
        <begin position="661"/>
        <end position="671"/>
    </location>
</feature>
<evidence type="ECO:0000256" key="14">
    <source>
        <dbReference type="SAM" id="MobiDB-lite"/>
    </source>
</evidence>
<dbReference type="GO" id="GO:0040038">
    <property type="term" value="P:polar body extrusion after meiotic divisions"/>
    <property type="evidence" value="ECO:0007669"/>
    <property type="project" value="TreeGrafter"/>
</dbReference>
<feature type="compositionally biased region" description="Polar residues" evidence="14">
    <location>
        <begin position="900"/>
        <end position="910"/>
    </location>
</feature>
<accession>A0A8B8EHY4</accession>
<evidence type="ECO:0000256" key="8">
    <source>
        <dbReference type="ARBA" id="ARBA00022737"/>
    </source>
</evidence>
<evidence type="ECO:0000256" key="5">
    <source>
        <dbReference type="ARBA" id="ARBA00022448"/>
    </source>
</evidence>
<comment type="similarity">
    <text evidence="4">Belongs to the spire family.</text>
</comment>
<dbReference type="GO" id="GO:0036089">
    <property type="term" value="P:cleavage furrow formation"/>
    <property type="evidence" value="ECO:0007669"/>
    <property type="project" value="TreeGrafter"/>
</dbReference>
<evidence type="ECO:0000259" key="15">
    <source>
        <dbReference type="PROSITE" id="PS51082"/>
    </source>
</evidence>
<dbReference type="GO" id="GO:0045010">
    <property type="term" value="P:actin nucleation"/>
    <property type="evidence" value="ECO:0007669"/>
    <property type="project" value="InterPro"/>
</dbReference>
<feature type="region of interest" description="Disordered" evidence="14">
    <location>
        <begin position="390"/>
        <end position="418"/>
    </location>
</feature>
<gene>
    <name evidence="18" type="primary">LOC111134950</name>
</gene>
<dbReference type="GO" id="GO:0030659">
    <property type="term" value="C:cytoplasmic vesicle membrane"/>
    <property type="evidence" value="ECO:0007669"/>
    <property type="project" value="UniProtKB-SubCell"/>
</dbReference>
<keyword evidence="17" id="KW-1185">Reference proteome</keyword>
<comment type="subcellular location">
    <subcellularLocation>
        <location evidence="3">Cell membrane</location>
        <topology evidence="3">Peripheral membrane protein</topology>
        <orientation evidence="3">Cytoplasmic side</orientation>
    </subcellularLocation>
    <subcellularLocation>
        <location evidence="2">Cytoplasm</location>
        <location evidence="2">Cytoskeleton</location>
    </subcellularLocation>
    <subcellularLocation>
        <location evidence="1">Cytoplasmic vesicle membrane</location>
        <topology evidence="1">Peripheral membrane protein</topology>
        <orientation evidence="1">Cytoplasmic side</orientation>
    </subcellularLocation>
</comment>
<keyword evidence="10" id="KW-0472">Membrane</keyword>
<dbReference type="CDD" id="cd22065">
    <property type="entry name" value="WH2_Spire_1-2_r1"/>
    <property type="match status" value="1"/>
</dbReference>
<dbReference type="PANTHER" id="PTHR21345:SF3">
    <property type="entry name" value="PROTEIN SPIRE"/>
    <property type="match status" value="1"/>
</dbReference>
<name>A0A8B8EHY4_CRAVI</name>
<evidence type="ECO:0000256" key="13">
    <source>
        <dbReference type="ARBA" id="ARBA00023329"/>
    </source>
</evidence>
<evidence type="ECO:0000256" key="1">
    <source>
        <dbReference type="ARBA" id="ARBA00004180"/>
    </source>
</evidence>
<evidence type="ECO:0000256" key="9">
    <source>
        <dbReference type="ARBA" id="ARBA00022927"/>
    </source>
</evidence>
<dbReference type="InterPro" id="IPR003124">
    <property type="entry name" value="WH2_dom"/>
</dbReference>
<dbReference type="Pfam" id="PF16474">
    <property type="entry name" value="KIND"/>
    <property type="match status" value="1"/>
</dbReference>
<keyword evidence="5" id="KW-0813">Transport</keyword>
<evidence type="ECO:0000256" key="10">
    <source>
        <dbReference type="ARBA" id="ARBA00023136"/>
    </source>
</evidence>
<dbReference type="GO" id="GO:0051639">
    <property type="term" value="P:actin filament network formation"/>
    <property type="evidence" value="ECO:0007669"/>
    <property type="project" value="TreeGrafter"/>
</dbReference>
<evidence type="ECO:0000256" key="7">
    <source>
        <dbReference type="ARBA" id="ARBA00022490"/>
    </source>
</evidence>
<feature type="domain" description="KIND" evidence="16">
    <location>
        <begin position="17"/>
        <end position="201"/>
    </location>
</feature>
<dbReference type="PROSITE" id="PS51082">
    <property type="entry name" value="WH2"/>
    <property type="match status" value="1"/>
</dbReference>
<dbReference type="GO" id="GO:0005856">
    <property type="term" value="C:cytoskeleton"/>
    <property type="evidence" value="ECO:0007669"/>
    <property type="project" value="UniProtKB-SubCell"/>
</dbReference>
<dbReference type="CDD" id="cd22078">
    <property type="entry name" value="WH2_Spire1_r2-like"/>
    <property type="match status" value="1"/>
</dbReference>
<evidence type="ECO:0000256" key="4">
    <source>
        <dbReference type="ARBA" id="ARBA00010956"/>
    </source>
</evidence>
<keyword evidence="8" id="KW-0677">Repeat</keyword>
<dbReference type="KEGG" id="cvn:111134950"/>
<dbReference type="OrthoDB" id="10043757at2759"/>
<sequence length="1281" mass="144724">MAQISPPDSRDISEDPLSLEEILTVFNNPINEDQAWAVCHQCANYFSLETARRTFRELYTHGIRSVRIKRDGDVIILSKGPQVRRRNSVTGKDIKVVTESDAIQALGVVIYHALDYGLQESEERHLSRDLEHLLEVMINPDEEEDEELQNACDEGIEKDAKEGYTFADIIVLCSQHLSNEQNVGQHYKAVCKALVAEAEELLTFLNRISSGKKQLEKVAKDEDQSRLDELQRSDWARLWVQIMKELRRGVRLKAVEHTTITPTEYELTPFEIILEDIRSRRYTLNKVMVNGDIPPKVKKDAHAVILDFIRSRPPLHPVKKRVLNSPPKVELQPREQILQEIRSQPKLKPVRERRIVETSRTKLNIDDDDECPQPVRKVIKPDFTLFLDSFDESENDNDSSMGSSRSSISSPSPEKDSIKWRRAVVRDITTMDRQCTLERRHSIMVCESPQVFPSSHSGTAKQQLDATNNQSHESRSKLRRSAPVSKSRACVNDAKQKRLSLPLHGIHEEHCVEYKTLHDPACGFNSVSEENLPSEEYVFDRSQGLRMPVTRSQYQNLQRSATITESSVTERPIASKSKSSSGLRERPRPMVRARSSVDIKPSVLVRARNVPRSQSSDEVTLGQKDNELSKQESTEMASEKPKPKPAPRKSISRGSPVLSRQHSEPETKESSSESTKASGISDTETNRGVSKKQTSSGDVKVRRKSSESLSSVEGENSGERVRRSSRHSDKSPSRRSDKSPRRRTSEASGEESSSRHRRESSPSSGRHRESSTSVKKHRESRHIEESPSRKRREGRDESVQSETVNSDEQSRHIRRHRRSSREDAVSESVNSESLVRQSKDRVQLRRSTRLSQKIQTDQSKATERKSNLEKDLKDSESPKPEPKARRSLQSNNSVEDDTASESPCQPTVSSGEPVKRRPQAVNRSQSHRNFYRHSTDFSGSSAIVPEVNLSNRGINLGRYRKEAEELLKPIHQEEEVTPRIPEEVSPGIPEKMEERRSPERSPQTFSELNVSDLLHVSGGPVFGAASTNGVPTSSSPDSDSASKNYQDVILLQIVMKKLAHPIECLSLTLEEVTHIRQVLTKAELETLITNHEMYNLVSKGKVCFTCKLVKFSMFGQWGTRCKICKRNVCNNCLRKMNIPTEHFQNIPVHTLSPIPLSPETLDLLKVYESTGSVPHTPSSERKTPQLLEDVTPRRKSLQRSHTIGAGSAPALPNKNLLKGPQMSVCCDCKSMIMEIIRTSRTSIALIHKGQEAPPPTGQEQEEGEGLTLSTLSLNFKQFFNK</sequence>
<feature type="compositionally biased region" description="Polar residues" evidence="14">
    <location>
        <begin position="827"/>
        <end position="836"/>
    </location>
</feature>
<dbReference type="InterPro" id="IPR029901">
    <property type="entry name" value="Spire"/>
</dbReference>
<evidence type="ECO:0000256" key="2">
    <source>
        <dbReference type="ARBA" id="ARBA00004245"/>
    </source>
</evidence>
<feature type="region of interest" description="Disordered" evidence="14">
    <location>
        <begin position="450"/>
        <end position="489"/>
    </location>
</feature>
<dbReference type="PROSITE" id="PS51377">
    <property type="entry name" value="KIND"/>
    <property type="match status" value="1"/>
</dbReference>
<dbReference type="PANTHER" id="PTHR21345">
    <property type="entry name" value="SPIRE"/>
    <property type="match status" value="1"/>
</dbReference>
<evidence type="ECO:0000313" key="18">
    <source>
        <dbReference type="RefSeq" id="XP_022340257.1"/>
    </source>
</evidence>
<keyword evidence="7" id="KW-0963">Cytoplasm</keyword>
<feature type="domain" description="WH2" evidence="15">
    <location>
        <begin position="333"/>
        <end position="350"/>
    </location>
</feature>
<feature type="compositionally biased region" description="Low complexity" evidence="14">
    <location>
        <begin position="398"/>
        <end position="412"/>
    </location>
</feature>
<feature type="compositionally biased region" description="Polar residues" evidence="14">
    <location>
        <begin position="680"/>
        <end position="697"/>
    </location>
</feature>
<keyword evidence="6" id="KW-1003">Cell membrane</keyword>
<keyword evidence="13" id="KW-0968">Cytoplasmic vesicle</keyword>